<dbReference type="VEuPathDB" id="ToxoDB:ETH2_1103500"/>
<dbReference type="GO" id="GO:0045944">
    <property type="term" value="P:positive regulation of transcription by RNA polymerase II"/>
    <property type="evidence" value="ECO:0007669"/>
    <property type="project" value="TreeGrafter"/>
</dbReference>
<dbReference type="EMBL" id="HG678249">
    <property type="protein sequence ID" value="CDJ45429.1"/>
    <property type="molecule type" value="Genomic_DNA"/>
</dbReference>
<dbReference type="GeneID" id="25253533"/>
<dbReference type="GO" id="GO:0003713">
    <property type="term" value="F:transcription coactivator activity"/>
    <property type="evidence" value="ECO:0007669"/>
    <property type="project" value="TreeGrafter"/>
</dbReference>
<protein>
    <submittedName>
        <fullName evidence="2">Uncharacterized protein</fullName>
    </submittedName>
</protein>
<dbReference type="GO" id="GO:0016592">
    <property type="term" value="C:mediator complex"/>
    <property type="evidence" value="ECO:0007669"/>
    <property type="project" value="TreeGrafter"/>
</dbReference>
<organism evidence="2 3">
    <name type="scientific">Eimeria tenella</name>
    <name type="common">Coccidian parasite</name>
    <dbReference type="NCBI Taxonomy" id="5802"/>
    <lineage>
        <taxon>Eukaryota</taxon>
        <taxon>Sar</taxon>
        <taxon>Alveolata</taxon>
        <taxon>Apicomplexa</taxon>
        <taxon>Conoidasida</taxon>
        <taxon>Coccidia</taxon>
        <taxon>Eucoccidiorida</taxon>
        <taxon>Eimeriorina</taxon>
        <taxon>Eimeriidae</taxon>
        <taxon>Eimeria</taxon>
    </lineage>
</organism>
<dbReference type="InterPro" id="IPR051647">
    <property type="entry name" value="Mediator_comp_sub12"/>
</dbReference>
<dbReference type="VEuPathDB" id="ToxoDB:ETH_00022105"/>
<gene>
    <name evidence="2" type="ORF">ETH_00022105</name>
</gene>
<accession>U6LA71</accession>
<name>U6LA71_EIMTE</name>
<dbReference type="Proteomes" id="UP000030747">
    <property type="component" value="Unassembled WGS sequence"/>
</dbReference>
<sequence>MIEAADAATWTALARCIALQQQQQQQRRRQSDPLLAEAPRGEGARLLYGREAAAGTAAAAPVLSAAAIELALLLPLQPRAAWLLPPWAPPEEILVGSCLHLPADAAASRYHSVSLRELLLLLLLQGVQQTCGEGAPLTAVPFPLLLLGLAFSSSSSSGGAAAAGLSSFGVLPSCSEALLLPAAAEAAAAALQPLQPLQWAPRALERGSSLVAAVVAVAQQPQQVPLLQQETGDLPPHAAAADGSFLGDAERQPGLAGVYTQVCCGVAALQLLQLLAAHPQTANAALHAVGILWPERYRFLEQQLLLRYPLVPLLLRPPLLLLLAACTQLCRLDVQHAAARAAAAASSSSSSGGGGAAAVWQQQQQLNERQRTQQLARVCCLLISAARQGQRDILSGLQRLLFFFVEAIDAVTEDPQLSFLLQQQQQQQQQQQRAHAAHCWEAVDGLAGRPSVKLARMEMRRLCGVLQRAPNGRGSNNVWLLLSPELFLTHVQRILRAAGIAAPLPQQQQQQQLYAAAASLLWIELFRTTYQSSLRAALYCALGALPELAAACFELQQQQQQQALSPLQQQVLPRAAAAAAGALSSSNCGLLAQRAAEVLDCYLTSERFCCYKLRQIYGLVVLQHLLLLAWGVQAAESSNVQSRAFPLQQTQLLVLLLTDVPHLLPPAARALLYGSLQLLLTLPAADPQQQQQQQQREEGAAAAAAAASAAASPICTALIQELQADSDRYLTLLLLLFFDASQQQSSSSSSSVPSWWAEQQQQRPFLRGVQTADDPTCVELFGIRCCLPLAALRLLLLLLQGVLQQQQQNGGGPWQSGPLLPRELLLQSKRSNSSERAAAPAVAAVGQLFLVHLSGVQALQRQQQQQQQQSWQQQNSLARASCQLASLLCLDPHFAWGLQSQRLWQQQTALELLLSSPLLQQQARMQPVLPLLQQRCWSAAAAVSFGRVAVLLPPLGLLSDILKVIESLLTCFAEGPSAQLLQQLLLWMEQQGDLLDAPLQVCVHLAALWQQQQLLQRTSSALDSEAAAAGDGLQQKQSSGGDAAPATAAGTAATPAAAAAAAADDQAAAAAVAPVGFKGAAAENPTEDLLFVALLKLLRVYRHLLHAVIEEARARAQAHPLLQQQQQQPLLCFHTARQMLLKALLLLTAVTPDCSVGPDAVLLQRVQQQDQQQQQQWQQQQAAAQAGLLLRARASQQQQQQQQIGGAAGAAGRDSNALLLQLLLQRTQRLEGGPRPLHAGAAEGYAAAAAGCGVSGSWAASGVRAAATSSKLISLSPLLPQLLQQLPSLRLLCLLASRSRVAEAPQQQNGVNSSSSSSSSTGVYIQQHELSSIAFFAARLEAVVGGDAPA</sequence>
<proteinExistence type="predicted"/>
<dbReference type="OrthoDB" id="348780at2759"/>
<dbReference type="RefSeq" id="XP_013236175.1">
    <property type="nucleotide sequence ID" value="XM_013380721.1"/>
</dbReference>
<keyword evidence="3" id="KW-1185">Reference proteome</keyword>
<reference evidence="2" key="1">
    <citation type="submission" date="2013-10" db="EMBL/GenBank/DDBJ databases">
        <title>Genomic analysis of the causative agents of coccidiosis in chickens.</title>
        <authorList>
            <person name="Reid A.J."/>
            <person name="Blake D."/>
            <person name="Billington K."/>
            <person name="Browne H."/>
            <person name="Dunn M."/>
            <person name="Hung S."/>
            <person name="Kawahara F."/>
            <person name="Miranda-Saavedra D."/>
            <person name="Mourier T."/>
            <person name="Nagra H."/>
            <person name="Otto T.D."/>
            <person name="Rawlings N."/>
            <person name="Sanchez A."/>
            <person name="Sanders M."/>
            <person name="Subramaniam C."/>
            <person name="Tay Y."/>
            <person name="Dear P."/>
            <person name="Doerig C."/>
            <person name="Gruber A."/>
            <person name="Parkinson J."/>
            <person name="Shirley M."/>
            <person name="Wan K.L."/>
            <person name="Berriman M."/>
            <person name="Tomley F."/>
            <person name="Pain A."/>
        </authorList>
    </citation>
    <scope>NUCLEOTIDE SEQUENCE [LARGE SCALE GENOMIC DNA]</scope>
    <source>
        <strain evidence="2">Houghton</strain>
    </source>
</reference>
<evidence type="ECO:0000313" key="3">
    <source>
        <dbReference type="Proteomes" id="UP000030747"/>
    </source>
</evidence>
<evidence type="ECO:0000256" key="1">
    <source>
        <dbReference type="SAM" id="MobiDB-lite"/>
    </source>
</evidence>
<dbReference type="PANTHER" id="PTHR46007">
    <property type="entry name" value="MEDIATOR OF RNA POLYMERASE II TRANSCRIPTION SUBUNIT 12"/>
    <property type="match status" value="1"/>
</dbReference>
<reference evidence="2" key="2">
    <citation type="submission" date="2013-10" db="EMBL/GenBank/DDBJ databases">
        <authorList>
            <person name="Aslett M."/>
        </authorList>
    </citation>
    <scope>NUCLEOTIDE SEQUENCE [LARGE SCALE GENOMIC DNA]</scope>
    <source>
        <strain evidence="2">Houghton</strain>
    </source>
</reference>
<feature type="region of interest" description="Disordered" evidence="1">
    <location>
        <begin position="1026"/>
        <end position="1047"/>
    </location>
</feature>
<evidence type="ECO:0000313" key="2">
    <source>
        <dbReference type="EMBL" id="CDJ45429.1"/>
    </source>
</evidence>
<dbReference type="PANTHER" id="PTHR46007:SF8">
    <property type="entry name" value="C2H2-TYPE DOMAIN-CONTAINING PROTEIN"/>
    <property type="match status" value="1"/>
</dbReference>